<dbReference type="AlphaFoldDB" id="F4RXE2"/>
<dbReference type="InParanoid" id="F4RXE2"/>
<evidence type="ECO:0000313" key="2">
    <source>
        <dbReference type="Proteomes" id="UP000001072"/>
    </source>
</evidence>
<name>F4RXE2_MELLP</name>
<reference evidence="2" key="1">
    <citation type="journal article" date="2011" name="Proc. Natl. Acad. Sci. U.S.A.">
        <title>Obligate biotrophy features unraveled by the genomic analysis of rust fungi.</title>
        <authorList>
            <person name="Duplessis S."/>
            <person name="Cuomo C.A."/>
            <person name="Lin Y.-C."/>
            <person name="Aerts A."/>
            <person name="Tisserant E."/>
            <person name="Veneault-Fourrey C."/>
            <person name="Joly D.L."/>
            <person name="Hacquard S."/>
            <person name="Amselem J."/>
            <person name="Cantarel B.L."/>
            <person name="Chiu R."/>
            <person name="Coutinho P.M."/>
            <person name="Feau N."/>
            <person name="Field M."/>
            <person name="Frey P."/>
            <person name="Gelhaye E."/>
            <person name="Goldberg J."/>
            <person name="Grabherr M.G."/>
            <person name="Kodira C.D."/>
            <person name="Kohler A."/>
            <person name="Kuees U."/>
            <person name="Lindquist E.A."/>
            <person name="Lucas S.M."/>
            <person name="Mago R."/>
            <person name="Mauceli E."/>
            <person name="Morin E."/>
            <person name="Murat C."/>
            <person name="Pangilinan J.L."/>
            <person name="Park R."/>
            <person name="Pearson M."/>
            <person name="Quesneville H."/>
            <person name="Rouhier N."/>
            <person name="Sakthikumar S."/>
            <person name="Salamov A.A."/>
            <person name="Schmutz J."/>
            <person name="Selles B."/>
            <person name="Shapiro H."/>
            <person name="Tanguay P."/>
            <person name="Tuskan G.A."/>
            <person name="Henrissat B."/>
            <person name="Van de Peer Y."/>
            <person name="Rouze P."/>
            <person name="Ellis J.G."/>
            <person name="Dodds P.N."/>
            <person name="Schein J.E."/>
            <person name="Zhong S."/>
            <person name="Hamelin R.C."/>
            <person name="Grigoriev I.V."/>
            <person name="Szabo L.J."/>
            <person name="Martin F."/>
        </authorList>
    </citation>
    <scope>NUCLEOTIDE SEQUENCE [LARGE SCALE GENOMIC DNA]</scope>
    <source>
        <strain evidence="2">98AG31 / pathotype 3-4-7</strain>
    </source>
</reference>
<dbReference type="EMBL" id="GL883127">
    <property type="protein sequence ID" value="EGG02950.1"/>
    <property type="molecule type" value="Genomic_DNA"/>
</dbReference>
<gene>
    <name evidence="1" type="ORF">MELLADRAFT_90571</name>
</gene>
<evidence type="ECO:0000313" key="1">
    <source>
        <dbReference type="EMBL" id="EGG02950.1"/>
    </source>
</evidence>
<dbReference type="HOGENOM" id="CLU_2812933_0_0_1"/>
<dbReference type="GeneID" id="18935617"/>
<dbReference type="VEuPathDB" id="FungiDB:MELLADRAFT_90571"/>
<protein>
    <submittedName>
        <fullName evidence="1">Uncharacterized protein</fullName>
    </submittedName>
</protein>
<dbReference type="KEGG" id="mlr:MELLADRAFT_90571"/>
<dbReference type="Proteomes" id="UP000001072">
    <property type="component" value="Unassembled WGS sequence"/>
</dbReference>
<keyword evidence="2" id="KW-1185">Reference proteome</keyword>
<accession>F4RXE2</accession>
<dbReference type="OrthoDB" id="6155966at2759"/>
<dbReference type="STRING" id="747676.F4RXE2"/>
<dbReference type="RefSeq" id="XP_007413743.1">
    <property type="nucleotide sequence ID" value="XM_007413681.1"/>
</dbReference>
<organism evidence="2">
    <name type="scientific">Melampsora larici-populina (strain 98AG31 / pathotype 3-4-7)</name>
    <name type="common">Poplar leaf rust fungus</name>
    <dbReference type="NCBI Taxonomy" id="747676"/>
    <lineage>
        <taxon>Eukaryota</taxon>
        <taxon>Fungi</taxon>
        <taxon>Dikarya</taxon>
        <taxon>Basidiomycota</taxon>
        <taxon>Pucciniomycotina</taxon>
        <taxon>Pucciniomycetes</taxon>
        <taxon>Pucciniales</taxon>
        <taxon>Melampsoraceae</taxon>
        <taxon>Melampsora</taxon>
    </lineage>
</organism>
<sequence length="67" mass="7286">MALICKWIQPSCGLTFGTAEVSSSHSFSLENHMTASNLVAQTQGLFNHLCDVHVGRKRHGNLSLNCS</sequence>
<proteinExistence type="predicted"/>